<dbReference type="InterPro" id="IPR037587">
    <property type="entry name" value="LAMTOR2-like"/>
</dbReference>
<evidence type="ECO:0000313" key="4">
    <source>
        <dbReference type="Proteomes" id="UP000318582"/>
    </source>
</evidence>
<dbReference type="Gene3D" id="3.30.450.30">
    <property type="entry name" value="Dynein light chain 2a, cytoplasmic"/>
    <property type="match status" value="1"/>
</dbReference>
<dbReference type="AlphaFoldDB" id="A0A507DSD1"/>
<dbReference type="STRING" id="109895.A0A507DSD1"/>
<dbReference type="PANTHER" id="PTHR13323">
    <property type="entry name" value="LATE ENDOSOMAL/LYSOSOMAL MP1 INTERACTING PROTEIN"/>
    <property type="match status" value="1"/>
</dbReference>
<dbReference type="Pfam" id="PF03259">
    <property type="entry name" value="Robl_LC7"/>
    <property type="match status" value="1"/>
</dbReference>
<evidence type="ECO:0000256" key="1">
    <source>
        <dbReference type="ARBA" id="ARBA00007191"/>
    </source>
</evidence>
<dbReference type="EMBL" id="QEAQ01000190">
    <property type="protein sequence ID" value="TPX53780.1"/>
    <property type="molecule type" value="Genomic_DNA"/>
</dbReference>
<name>A0A507DSD1_9FUNG</name>
<dbReference type="GO" id="GO:0032008">
    <property type="term" value="P:positive regulation of TOR signaling"/>
    <property type="evidence" value="ECO:0007669"/>
    <property type="project" value="InterPro"/>
</dbReference>
<accession>A0A507DSD1</accession>
<feature type="domain" description="Roadblock/LAMTOR2" evidence="2">
    <location>
        <begin position="10"/>
        <end position="104"/>
    </location>
</feature>
<protein>
    <recommendedName>
        <fullName evidence="2">Roadblock/LAMTOR2 domain-containing protein</fullName>
    </recommendedName>
</protein>
<gene>
    <name evidence="3" type="ORF">PhCBS80983_g06158</name>
</gene>
<proteinExistence type="inferred from homology"/>
<dbReference type="OrthoDB" id="271745at2759"/>
<dbReference type="GO" id="GO:0005085">
    <property type="term" value="F:guanyl-nucleotide exchange factor activity"/>
    <property type="evidence" value="ECO:0007669"/>
    <property type="project" value="InterPro"/>
</dbReference>
<comment type="caution">
    <text evidence="3">The sequence shown here is derived from an EMBL/GenBank/DDBJ whole genome shotgun (WGS) entry which is preliminary data.</text>
</comment>
<dbReference type="FunFam" id="3.30.450.30:FF:000004">
    <property type="entry name" value="ragulator complex protein LAMTOR2"/>
    <property type="match status" value="1"/>
</dbReference>
<dbReference type="InterPro" id="IPR004942">
    <property type="entry name" value="Roadblock/LAMTOR2_dom"/>
</dbReference>
<reference evidence="3 4" key="1">
    <citation type="journal article" date="2019" name="Sci. Rep.">
        <title>Comparative genomics of chytrid fungi reveal insights into the obligate biotrophic and pathogenic lifestyle of Synchytrium endobioticum.</title>
        <authorList>
            <person name="van de Vossenberg B.T.L.H."/>
            <person name="Warris S."/>
            <person name="Nguyen H.D.T."/>
            <person name="van Gent-Pelzer M.P.E."/>
            <person name="Joly D.L."/>
            <person name="van de Geest H.C."/>
            <person name="Bonants P.J.M."/>
            <person name="Smith D.S."/>
            <person name="Levesque C.A."/>
            <person name="van der Lee T.A.J."/>
        </authorList>
    </citation>
    <scope>NUCLEOTIDE SEQUENCE [LARGE SCALE GENOMIC DNA]</scope>
    <source>
        <strain evidence="3 4">CBS 809.83</strain>
    </source>
</reference>
<dbReference type="SUPFAM" id="SSF103196">
    <property type="entry name" value="Roadblock/LC7 domain"/>
    <property type="match status" value="1"/>
</dbReference>
<organism evidence="3 4">
    <name type="scientific">Powellomyces hirtus</name>
    <dbReference type="NCBI Taxonomy" id="109895"/>
    <lineage>
        <taxon>Eukaryota</taxon>
        <taxon>Fungi</taxon>
        <taxon>Fungi incertae sedis</taxon>
        <taxon>Chytridiomycota</taxon>
        <taxon>Chytridiomycota incertae sedis</taxon>
        <taxon>Chytridiomycetes</taxon>
        <taxon>Spizellomycetales</taxon>
        <taxon>Powellomycetaceae</taxon>
        <taxon>Powellomyces</taxon>
    </lineage>
</organism>
<evidence type="ECO:0000259" key="2">
    <source>
        <dbReference type="Pfam" id="PF03259"/>
    </source>
</evidence>
<dbReference type="Proteomes" id="UP000318582">
    <property type="component" value="Unassembled WGS sequence"/>
</dbReference>
<evidence type="ECO:0000313" key="3">
    <source>
        <dbReference type="EMBL" id="TPX53780.1"/>
    </source>
</evidence>
<sequence length="139" mass="14474">MLKPKVIAQVLSQVNTNGIKATLLLNPDGSLISFAGGSESEAKVLAAVASNVWFAYERHGKPAAAAGAEGGEAGNSAESLQDLILDCEAGKLSVSRASRMLLCLVANEEVEWGLLKAKTKVLREYLEGPLSLVSPSAPP</sequence>
<keyword evidence="4" id="KW-1185">Reference proteome</keyword>
<dbReference type="GO" id="GO:0060090">
    <property type="term" value="F:molecular adaptor activity"/>
    <property type="evidence" value="ECO:0007669"/>
    <property type="project" value="InterPro"/>
</dbReference>
<dbReference type="GO" id="GO:0005737">
    <property type="term" value="C:cytoplasm"/>
    <property type="evidence" value="ECO:0007669"/>
    <property type="project" value="UniProtKB-ARBA"/>
</dbReference>
<comment type="similarity">
    <text evidence="1">Belongs to the GAMAD family.</text>
</comment>